<dbReference type="Pfam" id="PF05140">
    <property type="entry name" value="ResB"/>
    <property type="match status" value="1"/>
</dbReference>
<dbReference type="AlphaFoldDB" id="A0A0M3QFG7"/>
<keyword evidence="5 6" id="KW-0472">Membrane</keyword>
<dbReference type="PATRIC" id="fig|1603606.3.peg.1549"/>
<organism evidence="8 9">
    <name type="scientific">Desulfuromonas soudanensis</name>
    <dbReference type="NCBI Taxonomy" id="1603606"/>
    <lineage>
        <taxon>Bacteria</taxon>
        <taxon>Pseudomonadati</taxon>
        <taxon>Thermodesulfobacteriota</taxon>
        <taxon>Desulfuromonadia</taxon>
        <taxon>Desulfuromonadales</taxon>
        <taxon>Desulfuromonadaceae</taxon>
        <taxon>Desulfuromonas</taxon>
    </lineage>
</organism>
<keyword evidence="2 6" id="KW-0812">Transmembrane</keyword>
<evidence type="ECO:0000256" key="6">
    <source>
        <dbReference type="SAM" id="Phobius"/>
    </source>
</evidence>
<dbReference type="RefSeq" id="WP_053550334.1">
    <property type="nucleotide sequence ID" value="NZ_CP010802.1"/>
</dbReference>
<dbReference type="GO" id="GO:0016020">
    <property type="term" value="C:membrane"/>
    <property type="evidence" value="ECO:0007669"/>
    <property type="project" value="UniProtKB-SubCell"/>
</dbReference>
<evidence type="ECO:0000256" key="1">
    <source>
        <dbReference type="ARBA" id="ARBA00004141"/>
    </source>
</evidence>
<evidence type="ECO:0000256" key="2">
    <source>
        <dbReference type="ARBA" id="ARBA00022692"/>
    </source>
</evidence>
<feature type="transmembrane region" description="Helical" evidence="6">
    <location>
        <begin position="20"/>
        <end position="40"/>
    </location>
</feature>
<evidence type="ECO:0000256" key="3">
    <source>
        <dbReference type="ARBA" id="ARBA00022748"/>
    </source>
</evidence>
<feature type="domain" description="ResB-like" evidence="7">
    <location>
        <begin position="99"/>
        <end position="275"/>
    </location>
</feature>
<reference evidence="8 9" key="1">
    <citation type="submission" date="2015-07" db="EMBL/GenBank/DDBJ databases">
        <title>Isolation and Genomic Characterization of a Novel Halophilic Metal-Reducing Deltaproteobacterium from the Deep Subsurface.</title>
        <authorList>
            <person name="Badalamenti J.P."/>
            <person name="Summers Z.M."/>
            <person name="Gralnick J.A."/>
            <person name="Bond D.R."/>
        </authorList>
    </citation>
    <scope>NUCLEOTIDE SEQUENCE [LARGE SCALE GENOMIC DNA]</scope>
    <source>
        <strain evidence="8 9">WTL</strain>
    </source>
</reference>
<feature type="transmembrane region" description="Helical" evidence="6">
    <location>
        <begin position="104"/>
        <end position="122"/>
    </location>
</feature>
<dbReference type="Proteomes" id="UP000057158">
    <property type="component" value="Chromosome"/>
</dbReference>
<protein>
    <submittedName>
        <fullName evidence="8">Cytochrome c biogenesis protein ResB</fullName>
    </submittedName>
</protein>
<sequence>MALRPLFASLWRLLCSLKLAIVLAAAVTLLGIGGSLVMHFNPGVFGDLDRMILGRWWSTAGSAAPLLSWWVPVGALLLALLCLNTLCCFLDWARRIRYRWRKGGEYLIHLGFVLVLIAYFWGSLAGFRSEGNRLFVGQTLALPSLPGHFLRLEAFEPIFAENGRPVDMLSTVALLHGDNLLARQIVRTNTPLTWKGLAVFPGSFGRTVEGFAVHIAGVGRTSFSPGAELSLPDGLRLRVLNFLSDARRLAGGRVARGSSELGRPAFELELNHPDGPSWRGWYLLAEGPPSALTEAGLLLRPVEPLYRPYSILTINDDPGAALALTGGLAMLAGVLLALVSFYYKRGRGDRPEVW</sequence>
<accession>A0A0M3QFG7</accession>
<dbReference type="KEGG" id="des:DSOUD_1420"/>
<keyword evidence="9" id="KW-1185">Reference proteome</keyword>
<evidence type="ECO:0000256" key="5">
    <source>
        <dbReference type="ARBA" id="ARBA00023136"/>
    </source>
</evidence>
<dbReference type="EMBL" id="CP010802">
    <property type="protein sequence ID" value="ALC16199.1"/>
    <property type="molecule type" value="Genomic_DNA"/>
</dbReference>
<gene>
    <name evidence="8" type="ORF">DSOUD_1420</name>
</gene>
<keyword evidence="3" id="KW-0201">Cytochrome c-type biogenesis</keyword>
<feature type="transmembrane region" description="Helical" evidence="6">
    <location>
        <begin position="69"/>
        <end position="92"/>
    </location>
</feature>
<comment type="subcellular location">
    <subcellularLocation>
        <location evidence="1">Membrane</location>
        <topology evidence="1">Multi-pass membrane protein</topology>
    </subcellularLocation>
</comment>
<evidence type="ECO:0000313" key="9">
    <source>
        <dbReference type="Proteomes" id="UP000057158"/>
    </source>
</evidence>
<dbReference type="GO" id="GO:0017004">
    <property type="term" value="P:cytochrome complex assembly"/>
    <property type="evidence" value="ECO:0007669"/>
    <property type="project" value="UniProtKB-KW"/>
</dbReference>
<dbReference type="InterPro" id="IPR007816">
    <property type="entry name" value="ResB-like_domain"/>
</dbReference>
<feature type="transmembrane region" description="Helical" evidence="6">
    <location>
        <begin position="320"/>
        <end position="343"/>
    </location>
</feature>
<dbReference type="OrthoDB" id="5401239at2"/>
<keyword evidence="4 6" id="KW-1133">Transmembrane helix</keyword>
<proteinExistence type="predicted"/>
<evidence type="ECO:0000313" key="8">
    <source>
        <dbReference type="EMBL" id="ALC16199.1"/>
    </source>
</evidence>
<dbReference type="STRING" id="1603606.DSOUD_1420"/>
<name>A0A0M3QFG7_9BACT</name>
<evidence type="ECO:0000256" key="4">
    <source>
        <dbReference type="ARBA" id="ARBA00022989"/>
    </source>
</evidence>
<evidence type="ECO:0000259" key="7">
    <source>
        <dbReference type="Pfam" id="PF05140"/>
    </source>
</evidence>